<keyword evidence="4" id="KW-1185">Reference proteome</keyword>
<dbReference type="InterPro" id="IPR003156">
    <property type="entry name" value="DHHA1_dom"/>
</dbReference>
<dbReference type="InterPro" id="IPR038763">
    <property type="entry name" value="DHH_sf"/>
</dbReference>
<dbReference type="GO" id="GO:0003676">
    <property type="term" value="F:nucleic acid binding"/>
    <property type="evidence" value="ECO:0007669"/>
    <property type="project" value="InterPro"/>
</dbReference>
<feature type="domain" description="DDH" evidence="1">
    <location>
        <begin position="24"/>
        <end position="173"/>
    </location>
</feature>
<dbReference type="RefSeq" id="WP_068710781.1">
    <property type="nucleotide sequence ID" value="NZ_LSZP01000003.1"/>
</dbReference>
<dbReference type="AlphaFoldDB" id="A0A139SU36"/>
<dbReference type="Pfam" id="PF02272">
    <property type="entry name" value="DHHA1"/>
    <property type="match status" value="1"/>
</dbReference>
<comment type="caution">
    <text evidence="3">The sequence shown here is derived from an EMBL/GenBank/DDBJ whole genome shotgun (WGS) entry which is preliminary data.</text>
</comment>
<dbReference type="Pfam" id="PF01368">
    <property type="entry name" value="DHH"/>
    <property type="match status" value="1"/>
</dbReference>
<gene>
    <name evidence="3" type="ORF">AXK12_00910</name>
</gene>
<evidence type="ECO:0000313" key="4">
    <source>
        <dbReference type="Proteomes" id="UP000071392"/>
    </source>
</evidence>
<dbReference type="SUPFAM" id="SSF64182">
    <property type="entry name" value="DHH phosphoesterases"/>
    <property type="match status" value="1"/>
</dbReference>
<reference evidence="3 4" key="1">
    <citation type="submission" date="2016-02" db="EMBL/GenBank/DDBJ databases">
        <authorList>
            <person name="Wen L."/>
            <person name="He K."/>
            <person name="Yang H."/>
        </authorList>
    </citation>
    <scope>NUCLEOTIDE SEQUENCE [LARGE SCALE GENOMIC DNA]</scope>
    <source>
        <strain evidence="3 4">CV41</strain>
    </source>
</reference>
<dbReference type="Proteomes" id="UP000071392">
    <property type="component" value="Unassembled WGS sequence"/>
</dbReference>
<dbReference type="InterPro" id="IPR051319">
    <property type="entry name" value="Oligoribo/pAp-PDE_c-di-AMP_PDE"/>
</dbReference>
<dbReference type="PANTHER" id="PTHR47618:SF1">
    <property type="entry name" value="BIFUNCTIONAL OLIGORIBONUCLEASE AND PAP PHOSPHATASE NRNA"/>
    <property type="match status" value="1"/>
</dbReference>
<dbReference type="EMBL" id="LSZP01000003">
    <property type="protein sequence ID" value="KXU37951.1"/>
    <property type="molecule type" value="Genomic_DNA"/>
</dbReference>
<evidence type="ECO:0000259" key="1">
    <source>
        <dbReference type="Pfam" id="PF01368"/>
    </source>
</evidence>
<feature type="domain" description="DHHA1" evidence="2">
    <location>
        <begin position="253"/>
        <end position="341"/>
    </location>
</feature>
<evidence type="ECO:0000313" key="3">
    <source>
        <dbReference type="EMBL" id="KXU37951.1"/>
    </source>
</evidence>
<sequence>MACFYPEFSQKFAALLPELRAHGRVAIVGHMRPDGDCIGAQVGLARVLSAAGVREVTCLNADHVPRRLSFLTAQTRVLHAPEFLGNPDSDFRAGDYAAIFVDCADAARCGVELQTAFPKPFAMVDHHLSNPGFATHDFLDANSAATSEILAGIFLDLGLPIDEQTAQALYTGIVTDTGQFRFPSTTPRCFAIAGELIARGAQPAEIGYELYERESLGRLRLLEAFLKTLRLECSGRFCFGFLPKGIFEATGSTVEDTEGLVDYARSIEGVEIAALVEERVEAEWRGGGVKMKASLRAKNPIYRVDKIAAKFGGGGHACAAGLTAEADREAFCAELLAAVAEQLARVEASGGATNSEETIL</sequence>
<dbReference type="Gene3D" id="3.90.1640.10">
    <property type="entry name" value="inorganic pyrophosphatase (n-terminal core)"/>
    <property type="match status" value="1"/>
</dbReference>
<proteinExistence type="predicted"/>
<dbReference type="STRING" id="1548208.AXK12_00910"/>
<evidence type="ECO:0000259" key="2">
    <source>
        <dbReference type="Pfam" id="PF02272"/>
    </source>
</evidence>
<accession>A0A139SU36</accession>
<organism evidence="3 4">
    <name type="scientific">Cephaloticoccus capnophilus</name>
    <dbReference type="NCBI Taxonomy" id="1548208"/>
    <lineage>
        <taxon>Bacteria</taxon>
        <taxon>Pseudomonadati</taxon>
        <taxon>Verrucomicrobiota</taxon>
        <taxon>Opitutia</taxon>
        <taxon>Opitutales</taxon>
        <taxon>Opitutaceae</taxon>
        <taxon>Cephaloticoccus</taxon>
    </lineage>
</organism>
<name>A0A139SU36_9BACT</name>
<dbReference type="Gene3D" id="3.10.310.30">
    <property type="match status" value="1"/>
</dbReference>
<protein>
    <submittedName>
        <fullName evidence="3">Phosphoesterase</fullName>
    </submittedName>
</protein>
<dbReference type="OrthoDB" id="9803668at2"/>
<dbReference type="InterPro" id="IPR001667">
    <property type="entry name" value="DDH_dom"/>
</dbReference>
<dbReference type="PANTHER" id="PTHR47618">
    <property type="entry name" value="BIFUNCTIONAL OLIGORIBONUCLEASE AND PAP PHOSPHATASE NRNA"/>
    <property type="match status" value="1"/>
</dbReference>